<feature type="compositionally biased region" description="Low complexity" evidence="2">
    <location>
        <begin position="229"/>
        <end position="250"/>
    </location>
</feature>
<protein>
    <recommendedName>
        <fullName evidence="3">PIPK domain-containing protein</fullName>
    </recommendedName>
</protein>
<dbReference type="SUPFAM" id="SSF56104">
    <property type="entry name" value="SAICAR synthase-like"/>
    <property type="match status" value="2"/>
</dbReference>
<dbReference type="Gene3D" id="3.30.810.10">
    <property type="entry name" value="2-Layer Sandwich"/>
    <property type="match status" value="1"/>
</dbReference>
<dbReference type="PROSITE" id="PS51455">
    <property type="entry name" value="PIPK"/>
    <property type="match status" value="1"/>
</dbReference>
<dbReference type="SMART" id="SM00330">
    <property type="entry name" value="PIPKc"/>
    <property type="match status" value="1"/>
</dbReference>
<feature type="region of interest" description="Disordered" evidence="2">
    <location>
        <begin position="917"/>
        <end position="953"/>
    </location>
</feature>
<keyword evidence="5" id="KW-1185">Reference proteome</keyword>
<proteinExistence type="predicted"/>
<feature type="region of interest" description="Disordered" evidence="2">
    <location>
        <begin position="201"/>
        <end position="261"/>
    </location>
</feature>
<dbReference type="PANTHER" id="PTHR23086">
    <property type="entry name" value="PHOSPHATIDYLINOSITOL-4-PHOSPHATE 5-KINASE"/>
    <property type="match status" value="1"/>
</dbReference>
<dbReference type="InterPro" id="IPR023610">
    <property type="entry name" value="PInositol-4/5-P-5/4-kinase"/>
</dbReference>
<feature type="region of interest" description="Disordered" evidence="2">
    <location>
        <begin position="974"/>
        <end position="995"/>
    </location>
</feature>
<feature type="compositionally biased region" description="Low complexity" evidence="2">
    <location>
        <begin position="926"/>
        <end position="936"/>
    </location>
</feature>
<dbReference type="Gene3D" id="3.30.800.10">
    <property type="entry name" value="Phosphatidylinositol Phosphate Kinase II Beta"/>
    <property type="match status" value="1"/>
</dbReference>
<feature type="region of interest" description="Disordered" evidence="2">
    <location>
        <begin position="870"/>
        <end position="890"/>
    </location>
</feature>
<dbReference type="PANTHER" id="PTHR23086:SF8">
    <property type="entry name" value="PHOSPHATIDYLINOSITOL 5-PHOSPHATE 4-KINASE, ISOFORM A"/>
    <property type="match status" value="1"/>
</dbReference>
<keyword evidence="1" id="KW-0547">Nucleotide-binding</keyword>
<dbReference type="CDD" id="cd00139">
    <property type="entry name" value="PIPKc"/>
    <property type="match status" value="1"/>
</dbReference>
<dbReference type="Proteomes" id="UP001648503">
    <property type="component" value="Unassembled WGS sequence"/>
</dbReference>
<keyword evidence="1" id="KW-0808">Transferase</keyword>
<feature type="region of interest" description="Disordered" evidence="2">
    <location>
        <begin position="509"/>
        <end position="530"/>
    </location>
</feature>
<keyword evidence="1" id="KW-0418">Kinase</keyword>
<name>A0ABQ8F960_9FUNG</name>
<organism evidence="4 5">
    <name type="scientific">Batrachochytrium salamandrivorans</name>
    <dbReference type="NCBI Taxonomy" id="1357716"/>
    <lineage>
        <taxon>Eukaryota</taxon>
        <taxon>Fungi</taxon>
        <taxon>Fungi incertae sedis</taxon>
        <taxon>Chytridiomycota</taxon>
        <taxon>Chytridiomycota incertae sedis</taxon>
        <taxon>Chytridiomycetes</taxon>
        <taxon>Rhizophydiales</taxon>
        <taxon>Rhizophydiales incertae sedis</taxon>
        <taxon>Batrachochytrium</taxon>
    </lineage>
</organism>
<feature type="compositionally biased region" description="Low complexity" evidence="2">
    <location>
        <begin position="511"/>
        <end position="530"/>
    </location>
</feature>
<evidence type="ECO:0000313" key="4">
    <source>
        <dbReference type="EMBL" id="KAH6594154.1"/>
    </source>
</evidence>
<keyword evidence="1" id="KW-0067">ATP-binding</keyword>
<gene>
    <name evidence="4" type="ORF">BASA50_006851</name>
</gene>
<dbReference type="Pfam" id="PF01504">
    <property type="entry name" value="PIP5K"/>
    <property type="match status" value="1"/>
</dbReference>
<dbReference type="EMBL" id="JAFCIX010000339">
    <property type="protein sequence ID" value="KAH6594154.1"/>
    <property type="molecule type" value="Genomic_DNA"/>
</dbReference>
<evidence type="ECO:0000256" key="2">
    <source>
        <dbReference type="SAM" id="MobiDB-lite"/>
    </source>
</evidence>
<evidence type="ECO:0000313" key="5">
    <source>
        <dbReference type="Proteomes" id="UP001648503"/>
    </source>
</evidence>
<feature type="compositionally biased region" description="Low complexity" evidence="2">
    <location>
        <begin position="870"/>
        <end position="886"/>
    </location>
</feature>
<accession>A0ABQ8F960</accession>
<dbReference type="InterPro" id="IPR002498">
    <property type="entry name" value="PInositol-4-P-4/5-kinase_core"/>
</dbReference>
<feature type="domain" description="PIPK" evidence="3">
    <location>
        <begin position="350"/>
        <end position="884"/>
    </location>
</feature>
<comment type="caution">
    <text evidence="4">The sequence shown here is derived from an EMBL/GenBank/DDBJ whole genome shotgun (WGS) entry which is preliminary data.</text>
</comment>
<feature type="compositionally biased region" description="Polar residues" evidence="2">
    <location>
        <begin position="937"/>
        <end position="947"/>
    </location>
</feature>
<evidence type="ECO:0000259" key="3">
    <source>
        <dbReference type="PROSITE" id="PS51455"/>
    </source>
</evidence>
<reference evidence="4 5" key="1">
    <citation type="submission" date="2021-02" db="EMBL/GenBank/DDBJ databases">
        <title>Variation within the Batrachochytrium salamandrivorans European outbreak.</title>
        <authorList>
            <person name="Kelly M."/>
            <person name="Pasmans F."/>
            <person name="Shea T.P."/>
            <person name="Munoz J.F."/>
            <person name="Carranza S."/>
            <person name="Cuomo C.A."/>
            <person name="Martel A."/>
        </authorList>
    </citation>
    <scope>NUCLEOTIDE SEQUENCE [LARGE SCALE GENOMIC DNA]</scope>
    <source>
        <strain evidence="4 5">AMFP18/2</strain>
    </source>
</reference>
<dbReference type="InterPro" id="IPR027483">
    <property type="entry name" value="PInositol-4-P-4/5-kinase_C_sf"/>
</dbReference>
<evidence type="ECO:0000256" key="1">
    <source>
        <dbReference type="PROSITE-ProRule" id="PRU00781"/>
    </source>
</evidence>
<sequence length="1087" mass="118727">MLEASFLFLLGLVLGVLLLPLVYVIRRWSLRLLVDANDYLPVVSTATDTPVTVATDLTATLTRSTSHTSSNFSNHSKTICDSCHPSTTGRLTPLHERVSDQCAECSCIHHPFNPRAAEVTPKRRSRGKLPQSPLDLNLHPQQPPFEDHIVAAFRQCVYSVLHFQAFNPETLPTNPASWPALFATPSFESLVTQVKIQSQSQATSLLSPPRTPPHIVNQKHPTGATDTRLSASGSSSLHPSAGSGSLGLLPEQPTLPTASDTTLNRSAGVLKIVPGNQNLKKPSISPPEKLGRRISTILFEGITGIAAKPPTAEHISPKPSTLSEVALSPPYSGVVRNSRRSLANDYGSAISTPRAYARSHRFKPFDPGRVTVSRSTQHRPYTGNRHAIDCLKRHHYGADSMYEWFIPNFGQVKFTDHSPVAFAAVRDFFGYSLADLEVDLVAPLSMSTSTGKSDAVFLRSKSGRFLFKSLRGAEPENLKAFLPSYIPFILDNPDTLLPRYLGMFTLESPSRRSSSTSFASAATHSTASSERSGSSLHSVLVSHLPSTLQGRCTFVLMPNVFDTPLPIDFKYDFKGSTVGRQALRREELLNLFKNDEQTHNPSSGQYTGPGTSNFNAKLGELLIKKNIRSKEITFKELDFSRLLGEGIVNLIHLGPERREWLVKRLTKDTAILKKHEFMDYSLLIGVHVHSNEILSPTCVGSMDNPPLSYSEAALSIVSPQSASPLTGSSFNRSHNARTIGKSSGSQPYISALQAISNLVTGSSSECASLVTSPAEYTSIMVDDPEEECVHFPTSETEPLLGSFRKRSRLENETQTPSEFKGGMRSVRQDEIYYFGLIDALQKYNYFKWMERNVKKQTSQIIHGPTALSSMFSGSSSPASGNSRGPPLNVMATPPLSPLAFNPSLQLNSTLLQKERLYRSPTHSRSRSATTISRTVSPQTTRTGNSDVSGAKTPTLLPARCTDVFTSPVSISSLDGPVDLPHPEAPDESSAPADSNIRRSLHIVPEHSESDMSSTCTFTFQSQESRSVSSNPDIVIDAVPDPPQPPPNTNHRHITFPTASLSVLPENSVEEPGRYASRLVDFVSGIVI</sequence>
<dbReference type="InterPro" id="IPR027484">
    <property type="entry name" value="PInositol-4-P-5-kinase_N"/>
</dbReference>